<evidence type="ECO:0000256" key="1">
    <source>
        <dbReference type="ARBA" id="ARBA00004724"/>
    </source>
</evidence>
<dbReference type="Pfam" id="PF08546">
    <property type="entry name" value="ApbA_C"/>
    <property type="match status" value="1"/>
</dbReference>
<evidence type="ECO:0000256" key="12">
    <source>
        <dbReference type="RuleBase" id="RU362068"/>
    </source>
</evidence>
<comment type="catalytic activity">
    <reaction evidence="10">
        <text>(R)-pantoate + NAD(+) = 2-dehydropantoate + NADH + H(+)</text>
        <dbReference type="Rhea" id="RHEA:61292"/>
        <dbReference type="ChEBI" id="CHEBI:11561"/>
        <dbReference type="ChEBI" id="CHEBI:15378"/>
        <dbReference type="ChEBI" id="CHEBI:15980"/>
        <dbReference type="ChEBI" id="CHEBI:57540"/>
        <dbReference type="ChEBI" id="CHEBI:57945"/>
    </reaction>
    <physiologicalReaction direction="right-to-left" evidence="10">
        <dbReference type="Rhea" id="RHEA:61294"/>
    </physiologicalReaction>
</comment>
<reference evidence="15 16" key="1">
    <citation type="journal article" date="2019" name="Int. J. Syst. Evol. Microbiol.">
        <title>The Global Catalogue of Microorganisms (GCM) 10K type strain sequencing project: providing services to taxonomists for standard genome sequencing and annotation.</title>
        <authorList>
            <consortium name="The Broad Institute Genomics Platform"/>
            <consortium name="The Broad Institute Genome Sequencing Center for Infectious Disease"/>
            <person name="Wu L."/>
            <person name="Ma J."/>
        </authorList>
    </citation>
    <scope>NUCLEOTIDE SEQUENCE [LARGE SCALE GENOMIC DNA]</scope>
    <source>
        <strain evidence="15 16">XZGYJ-43</strain>
    </source>
</reference>
<comment type="caution">
    <text evidence="15">The sequence shown here is derived from an EMBL/GenBank/DDBJ whole genome shotgun (WGS) entry which is preliminary data.</text>
</comment>
<evidence type="ECO:0000256" key="3">
    <source>
        <dbReference type="ARBA" id="ARBA00013014"/>
    </source>
</evidence>
<keyword evidence="6 12" id="KW-0173">Coenzyme A biosynthesis</keyword>
<dbReference type="GO" id="GO:0015937">
    <property type="term" value="P:coenzyme A biosynthetic process"/>
    <property type="evidence" value="ECO:0007669"/>
    <property type="project" value="UniProtKB-KW"/>
</dbReference>
<evidence type="ECO:0000256" key="11">
    <source>
        <dbReference type="ARBA" id="ARBA00056765"/>
    </source>
</evidence>
<dbReference type="AlphaFoldDB" id="A0ABD5Z4E8"/>
<evidence type="ECO:0000256" key="6">
    <source>
        <dbReference type="ARBA" id="ARBA00022993"/>
    </source>
</evidence>
<comment type="pathway">
    <text evidence="1 12">Cofactor biosynthesis; coenzyme A biosynthesis.</text>
</comment>
<dbReference type="InterPro" id="IPR013752">
    <property type="entry name" value="KPA_reductase"/>
</dbReference>
<dbReference type="EC" id="1.1.1.169" evidence="3 12"/>
<dbReference type="Proteomes" id="UP001596447">
    <property type="component" value="Unassembled WGS sequence"/>
</dbReference>
<gene>
    <name evidence="15" type="ORF">ACFQJ9_11520</name>
</gene>
<dbReference type="InterPro" id="IPR013328">
    <property type="entry name" value="6PGD_dom2"/>
</dbReference>
<proteinExistence type="inferred from homology"/>
<dbReference type="InterPro" id="IPR008927">
    <property type="entry name" value="6-PGluconate_DH-like_C_sf"/>
</dbReference>
<keyword evidence="7 12" id="KW-0560">Oxidoreductase</keyword>
<evidence type="ECO:0000256" key="4">
    <source>
        <dbReference type="ARBA" id="ARBA00019465"/>
    </source>
</evidence>
<comment type="catalytic activity">
    <reaction evidence="9">
        <text>(R)-pantoate + NADP(+) = 2-dehydropantoate + NADPH + H(+)</text>
        <dbReference type="Rhea" id="RHEA:16233"/>
        <dbReference type="ChEBI" id="CHEBI:11561"/>
        <dbReference type="ChEBI" id="CHEBI:15378"/>
        <dbReference type="ChEBI" id="CHEBI:15980"/>
        <dbReference type="ChEBI" id="CHEBI:57783"/>
        <dbReference type="ChEBI" id="CHEBI:58349"/>
        <dbReference type="EC" id="1.1.1.169"/>
    </reaction>
    <physiologicalReaction direction="right-to-left" evidence="9">
        <dbReference type="Rhea" id="RHEA:16235"/>
    </physiologicalReaction>
</comment>
<feature type="domain" description="Ketopantoate reductase N-terminal" evidence="13">
    <location>
        <begin position="3"/>
        <end position="149"/>
    </location>
</feature>
<keyword evidence="16" id="KW-1185">Reference proteome</keyword>
<evidence type="ECO:0000313" key="15">
    <source>
        <dbReference type="EMBL" id="MFC7200028.1"/>
    </source>
</evidence>
<feature type="domain" description="Ketopantoate reductase C-terminal" evidence="14">
    <location>
        <begin position="179"/>
        <end position="299"/>
    </location>
</feature>
<name>A0ABD5Z4E8_9EURY</name>
<dbReference type="SUPFAM" id="SSF51735">
    <property type="entry name" value="NAD(P)-binding Rossmann-fold domains"/>
    <property type="match status" value="1"/>
</dbReference>
<dbReference type="EMBL" id="JBHTAR010000011">
    <property type="protein sequence ID" value="MFC7200028.1"/>
    <property type="molecule type" value="Genomic_DNA"/>
</dbReference>
<dbReference type="NCBIfam" id="TIGR00745">
    <property type="entry name" value="apbA_panE"/>
    <property type="match status" value="1"/>
</dbReference>
<dbReference type="FunFam" id="1.10.1040.10:FF:000017">
    <property type="entry name" value="2-dehydropantoate 2-reductase"/>
    <property type="match status" value="1"/>
</dbReference>
<evidence type="ECO:0000313" key="16">
    <source>
        <dbReference type="Proteomes" id="UP001596447"/>
    </source>
</evidence>
<evidence type="ECO:0000259" key="13">
    <source>
        <dbReference type="Pfam" id="PF02558"/>
    </source>
</evidence>
<evidence type="ECO:0000256" key="9">
    <source>
        <dbReference type="ARBA" id="ARBA00047506"/>
    </source>
</evidence>
<evidence type="ECO:0000256" key="7">
    <source>
        <dbReference type="ARBA" id="ARBA00023002"/>
    </source>
</evidence>
<dbReference type="Gene3D" id="3.40.50.720">
    <property type="entry name" value="NAD(P)-binding Rossmann-like Domain"/>
    <property type="match status" value="1"/>
</dbReference>
<dbReference type="InterPro" id="IPR050838">
    <property type="entry name" value="Ketopantoate_reductase"/>
</dbReference>
<accession>A0ABD5Z4E8</accession>
<keyword evidence="5 12" id="KW-0521">NADP</keyword>
<dbReference type="Pfam" id="PF02558">
    <property type="entry name" value="ApbA"/>
    <property type="match status" value="1"/>
</dbReference>
<dbReference type="Gene3D" id="1.10.1040.10">
    <property type="entry name" value="N-(1-d-carboxylethyl)-l-norvaline Dehydrogenase, domain 2"/>
    <property type="match status" value="1"/>
</dbReference>
<sequence>MHVAVLGPGALGCLFAAHLADAGTDVTLVGRPGEHLAALREDGLRFTDREGETRTLDVAATADPATVAPVDVVLVTVKSYATADALTDAEALLDGAAVCTFQNGLGNAETVAEFVPEGDVLAGTTTHGATRERAGHVRHAGTGETTVGRYFALTDERTRDLAARLTEAGIETSVTDDPRSAVWQKVLVNLGINAQTALARVENGALVDSNPGERLLERAVREGAAVARADGRDVDTETAVERARRVAHETASNRSSMRQDVEADRRTEVEALYGEVARRSLELGIETPVVSTLADLVRLTETGYDRR</sequence>
<organism evidence="15 16">
    <name type="scientific">Halospeciosus flavus</name>
    <dbReference type="NCBI Taxonomy" id="3032283"/>
    <lineage>
        <taxon>Archaea</taxon>
        <taxon>Methanobacteriati</taxon>
        <taxon>Methanobacteriota</taxon>
        <taxon>Stenosarchaea group</taxon>
        <taxon>Halobacteria</taxon>
        <taxon>Halobacteriales</taxon>
        <taxon>Halobacteriaceae</taxon>
        <taxon>Halospeciosus</taxon>
    </lineage>
</organism>
<dbReference type="InterPro" id="IPR013332">
    <property type="entry name" value="KPR_N"/>
</dbReference>
<comment type="function">
    <text evidence="11">Catalyzes the NAD(P)H-dependent reduction of ketopantoate into pantoic acid.</text>
</comment>
<protein>
    <recommendedName>
        <fullName evidence="4 12">2-dehydropantoate 2-reductase</fullName>
        <ecNumber evidence="3 12">1.1.1.169</ecNumber>
    </recommendedName>
    <alternativeName>
        <fullName evidence="8 12">Ketopantoate reductase</fullName>
    </alternativeName>
</protein>
<dbReference type="SUPFAM" id="SSF48179">
    <property type="entry name" value="6-phosphogluconate dehydrogenase C-terminal domain-like"/>
    <property type="match status" value="1"/>
</dbReference>
<dbReference type="GO" id="GO:0008677">
    <property type="term" value="F:2-dehydropantoate 2-reductase activity"/>
    <property type="evidence" value="ECO:0007669"/>
    <property type="project" value="UniProtKB-EC"/>
</dbReference>
<dbReference type="PANTHER" id="PTHR43765:SF2">
    <property type="entry name" value="2-DEHYDROPANTOATE 2-REDUCTASE"/>
    <property type="match status" value="1"/>
</dbReference>
<evidence type="ECO:0000259" key="14">
    <source>
        <dbReference type="Pfam" id="PF08546"/>
    </source>
</evidence>
<comment type="similarity">
    <text evidence="2 12">Belongs to the ketopantoate reductase family.</text>
</comment>
<dbReference type="InterPro" id="IPR003710">
    <property type="entry name" value="ApbA"/>
</dbReference>
<evidence type="ECO:0000256" key="8">
    <source>
        <dbReference type="ARBA" id="ARBA00032024"/>
    </source>
</evidence>
<evidence type="ECO:0000256" key="5">
    <source>
        <dbReference type="ARBA" id="ARBA00022857"/>
    </source>
</evidence>
<dbReference type="RefSeq" id="WP_279529948.1">
    <property type="nucleotide sequence ID" value="NZ_CP122312.1"/>
</dbReference>
<comment type="function">
    <text evidence="12">Catalyzes the NADPH-dependent reduction of ketopantoate into pantoic acid.</text>
</comment>
<evidence type="ECO:0000256" key="10">
    <source>
        <dbReference type="ARBA" id="ARBA00048196"/>
    </source>
</evidence>
<evidence type="ECO:0000256" key="2">
    <source>
        <dbReference type="ARBA" id="ARBA00007870"/>
    </source>
</evidence>
<dbReference type="InterPro" id="IPR036291">
    <property type="entry name" value="NAD(P)-bd_dom_sf"/>
</dbReference>
<dbReference type="PANTHER" id="PTHR43765">
    <property type="entry name" value="2-DEHYDROPANTOATE 2-REDUCTASE-RELATED"/>
    <property type="match status" value="1"/>
</dbReference>